<keyword evidence="1" id="KW-0175">Coiled coil</keyword>
<organism evidence="3">
    <name type="scientific">marine sediment metagenome</name>
    <dbReference type="NCBI Taxonomy" id="412755"/>
    <lineage>
        <taxon>unclassified sequences</taxon>
        <taxon>metagenomes</taxon>
        <taxon>ecological metagenomes</taxon>
    </lineage>
</organism>
<name>A0A0F9C417_9ZZZZ</name>
<gene>
    <name evidence="3" type="ORF">LCGC14_2713690</name>
</gene>
<evidence type="ECO:0000256" key="1">
    <source>
        <dbReference type="SAM" id="Coils"/>
    </source>
</evidence>
<keyword evidence="2" id="KW-1133">Transmembrane helix</keyword>
<proteinExistence type="predicted"/>
<dbReference type="EMBL" id="LAZR01048688">
    <property type="protein sequence ID" value="KKK91366.1"/>
    <property type="molecule type" value="Genomic_DNA"/>
</dbReference>
<protein>
    <submittedName>
        <fullName evidence="3">Uncharacterized protein</fullName>
    </submittedName>
</protein>
<feature type="non-terminal residue" evidence="3">
    <location>
        <position position="370"/>
    </location>
</feature>
<evidence type="ECO:0000313" key="3">
    <source>
        <dbReference type="EMBL" id="KKK91366.1"/>
    </source>
</evidence>
<comment type="caution">
    <text evidence="3">The sequence shown here is derived from an EMBL/GenBank/DDBJ whole genome shotgun (WGS) entry which is preliminary data.</text>
</comment>
<accession>A0A0F9C417</accession>
<dbReference type="AlphaFoldDB" id="A0A0F9C417"/>
<keyword evidence="2" id="KW-0472">Membrane</keyword>
<feature type="coiled-coil region" evidence="1">
    <location>
        <begin position="105"/>
        <end position="139"/>
    </location>
</feature>
<keyword evidence="2" id="KW-0812">Transmembrane</keyword>
<evidence type="ECO:0000256" key="2">
    <source>
        <dbReference type="SAM" id="Phobius"/>
    </source>
</evidence>
<feature type="transmembrane region" description="Helical" evidence="2">
    <location>
        <begin position="7"/>
        <end position="29"/>
    </location>
</feature>
<reference evidence="3" key="1">
    <citation type="journal article" date="2015" name="Nature">
        <title>Complex archaea that bridge the gap between prokaryotes and eukaryotes.</title>
        <authorList>
            <person name="Spang A."/>
            <person name="Saw J.H."/>
            <person name="Jorgensen S.L."/>
            <person name="Zaremba-Niedzwiedzka K."/>
            <person name="Martijn J."/>
            <person name="Lind A.E."/>
            <person name="van Eijk R."/>
            <person name="Schleper C."/>
            <person name="Guy L."/>
            <person name="Ettema T.J."/>
        </authorList>
    </citation>
    <scope>NUCLEOTIDE SEQUENCE</scope>
</reference>
<sequence length="370" mass="41438">MARENQGLQIALIVFVILTIILGVTTFIFHSQYTEATAKAEKNQQTASTEMIKSRTVQEENNKLKGLMGFASTMKLEEIRGQFDEDMKTYASMFPEETQYYHPVLAQLAKARNDKSTELAKLKLDYADLQLDLEKREEIMVPQITTHDDARKESDAELVKRSAVFKAEGDRIRKERADTADLLSTLRKDSSDDAIEAQAKLDTTSSKLTQMAELLAVKSEMIEKITKPTFATPDGKITWVNQRDGTVWINLGRADSLARQVTFSVYPKDTTNLATDGKKAKIEVTQILDEHLAEARVLEDKVTDPIMPGDKIHTPVWSAGEKKRFALAGFIDIDNDGKSDLHTVRNLISMNGGIVDCYIDERTGEVQGAM</sequence>